<keyword evidence="3" id="KW-1185">Reference proteome</keyword>
<feature type="region of interest" description="Disordered" evidence="1">
    <location>
        <begin position="1"/>
        <end position="20"/>
    </location>
</feature>
<protein>
    <submittedName>
        <fullName evidence="2">RGCVC family protein</fullName>
    </submittedName>
</protein>
<accession>A0A934NTH8</accession>
<proteinExistence type="predicted"/>
<comment type="caution">
    <text evidence="2">The sequence shown here is derived from an EMBL/GenBank/DDBJ whole genome shotgun (WGS) entry which is preliminary data.</text>
</comment>
<dbReference type="EMBL" id="JAEMNV010000006">
    <property type="protein sequence ID" value="MBJ8341020.1"/>
    <property type="molecule type" value="Genomic_DNA"/>
</dbReference>
<evidence type="ECO:0000256" key="1">
    <source>
        <dbReference type="SAM" id="MobiDB-lite"/>
    </source>
</evidence>
<evidence type="ECO:0000313" key="3">
    <source>
        <dbReference type="Proteomes" id="UP000655868"/>
    </source>
</evidence>
<dbReference type="AlphaFoldDB" id="A0A934NTH8"/>
<dbReference type="Proteomes" id="UP000655868">
    <property type="component" value="Unassembled WGS sequence"/>
</dbReference>
<evidence type="ECO:0000313" key="2">
    <source>
        <dbReference type="EMBL" id="MBJ8341020.1"/>
    </source>
</evidence>
<dbReference type="RefSeq" id="WP_199705894.1">
    <property type="nucleotide sequence ID" value="NZ_JAEMNV010000006.1"/>
</dbReference>
<dbReference type="NCBIfam" id="NF038206">
    <property type="entry name" value="RGCVC_fam"/>
    <property type="match status" value="1"/>
</dbReference>
<organism evidence="2 3">
    <name type="scientific">Antrihabitans stalagmiti</name>
    <dbReference type="NCBI Taxonomy" id="2799499"/>
    <lineage>
        <taxon>Bacteria</taxon>
        <taxon>Bacillati</taxon>
        <taxon>Actinomycetota</taxon>
        <taxon>Actinomycetes</taxon>
        <taxon>Mycobacteriales</taxon>
        <taxon>Nocardiaceae</taxon>
        <taxon>Antrihabitans</taxon>
    </lineage>
</organism>
<name>A0A934NTH8_9NOCA</name>
<sequence>MTGVESSASSDATLDSDSTSRMCETCPHTWESHDPIAARYCSAVAARSLDRSCICSQNKPTPQPKKENK</sequence>
<gene>
    <name evidence="2" type="ORF">JGU71_19210</name>
</gene>
<reference evidence="2" key="1">
    <citation type="submission" date="2020-12" db="EMBL/GenBank/DDBJ databases">
        <title>Antrihabitans popcorni sp. nov. and Antrihabitans auranticaus sp. nov., isolated from a larva cave.</title>
        <authorList>
            <person name="Lee S.D."/>
            <person name="Kim I.S."/>
        </authorList>
    </citation>
    <scope>NUCLEOTIDE SEQUENCE</scope>
    <source>
        <strain evidence="2">YC3-6</strain>
    </source>
</reference>